<organism evidence="2 3">
    <name type="scientific">Nephila pilipes</name>
    <name type="common">Giant wood spider</name>
    <name type="synonym">Nephila maculata</name>
    <dbReference type="NCBI Taxonomy" id="299642"/>
    <lineage>
        <taxon>Eukaryota</taxon>
        <taxon>Metazoa</taxon>
        <taxon>Ecdysozoa</taxon>
        <taxon>Arthropoda</taxon>
        <taxon>Chelicerata</taxon>
        <taxon>Arachnida</taxon>
        <taxon>Araneae</taxon>
        <taxon>Araneomorphae</taxon>
        <taxon>Entelegynae</taxon>
        <taxon>Araneoidea</taxon>
        <taxon>Nephilidae</taxon>
        <taxon>Nephila</taxon>
    </lineage>
</organism>
<proteinExistence type="predicted"/>
<accession>A0A8X6MN60</accession>
<reference evidence="2" key="1">
    <citation type="submission" date="2020-08" db="EMBL/GenBank/DDBJ databases">
        <title>Multicomponent nature underlies the extraordinary mechanical properties of spider dragline silk.</title>
        <authorList>
            <person name="Kono N."/>
            <person name="Nakamura H."/>
            <person name="Mori M."/>
            <person name="Yoshida Y."/>
            <person name="Ohtoshi R."/>
            <person name="Malay A.D."/>
            <person name="Moran D.A.P."/>
            <person name="Tomita M."/>
            <person name="Numata K."/>
            <person name="Arakawa K."/>
        </authorList>
    </citation>
    <scope>NUCLEOTIDE SEQUENCE</scope>
</reference>
<feature type="non-terminal residue" evidence="2">
    <location>
        <position position="1"/>
    </location>
</feature>
<dbReference type="EMBL" id="BMAW01000466">
    <property type="protein sequence ID" value="GFS69103.1"/>
    <property type="molecule type" value="Genomic_DNA"/>
</dbReference>
<protein>
    <submittedName>
        <fullName evidence="2">Uncharacterized protein</fullName>
    </submittedName>
</protein>
<evidence type="ECO:0000313" key="2">
    <source>
        <dbReference type="EMBL" id="GFS69103.1"/>
    </source>
</evidence>
<keyword evidence="3" id="KW-1185">Reference proteome</keyword>
<dbReference type="AlphaFoldDB" id="A0A8X6MN60"/>
<dbReference type="Proteomes" id="UP000887013">
    <property type="component" value="Unassembled WGS sequence"/>
</dbReference>
<sequence>QSVVAKCSDQSIVVKVYALAKFTTILGGRSFRRRGRGHRRSTSAASRAAHPVDLPPAGSTSGAAGSSTGATSAGSSSTSKLKYNPAEASDIQKSFRANQRRTLQSILSGPPQYRSIPPEQVEAHFRGVLAVSSGTRRSNFTGSLCPWRTTCCSPALTRRRSGTNSGGSKIRPPAPMGFNILP</sequence>
<comment type="caution">
    <text evidence="2">The sequence shown here is derived from an EMBL/GenBank/DDBJ whole genome shotgun (WGS) entry which is preliminary data.</text>
</comment>
<evidence type="ECO:0000313" key="3">
    <source>
        <dbReference type="Proteomes" id="UP000887013"/>
    </source>
</evidence>
<evidence type="ECO:0000256" key="1">
    <source>
        <dbReference type="SAM" id="MobiDB-lite"/>
    </source>
</evidence>
<feature type="region of interest" description="Disordered" evidence="1">
    <location>
        <begin position="156"/>
        <end position="182"/>
    </location>
</feature>
<name>A0A8X6MN60_NEPPI</name>
<gene>
    <name evidence="2" type="ORF">NPIL_238591</name>
</gene>
<feature type="compositionally biased region" description="Low complexity" evidence="1">
    <location>
        <begin position="57"/>
        <end position="79"/>
    </location>
</feature>
<feature type="region of interest" description="Disordered" evidence="1">
    <location>
        <begin position="33"/>
        <end position="87"/>
    </location>
</feature>